<evidence type="ECO:0000313" key="1">
    <source>
        <dbReference type="Proteomes" id="UP000790787"/>
    </source>
</evidence>
<reference evidence="1" key="1">
    <citation type="journal article" date="2014" name="Nat. Commun.">
        <title>The tobacco genome sequence and its comparison with those of tomato and potato.</title>
        <authorList>
            <person name="Sierro N."/>
            <person name="Battey J.N."/>
            <person name="Ouadi S."/>
            <person name="Bakaher N."/>
            <person name="Bovet L."/>
            <person name="Willig A."/>
            <person name="Goepfert S."/>
            <person name="Peitsch M.C."/>
            <person name="Ivanov N.V."/>
        </authorList>
    </citation>
    <scope>NUCLEOTIDE SEQUENCE [LARGE SCALE GENOMIC DNA]</scope>
</reference>
<evidence type="ECO:0000313" key="2">
    <source>
        <dbReference type="RefSeq" id="XP_075095417.1"/>
    </source>
</evidence>
<dbReference type="Proteomes" id="UP000790787">
    <property type="component" value="Chromosome 19"/>
</dbReference>
<protein>
    <submittedName>
        <fullName evidence="2">Uncharacterized protein LOC142173693</fullName>
    </submittedName>
</protein>
<name>A0AC58TDY7_TOBAC</name>
<reference evidence="2" key="2">
    <citation type="submission" date="2025-08" db="UniProtKB">
        <authorList>
            <consortium name="RefSeq"/>
        </authorList>
    </citation>
    <scope>IDENTIFICATION</scope>
    <source>
        <tissue evidence="2">Leaf</tissue>
    </source>
</reference>
<gene>
    <name evidence="2" type="primary">LOC142173693</name>
</gene>
<sequence length="196" mass="22440">MGIFQVHRQISNHSQGTNSVSVYFTILKDLWAEYDAMVPPPGCDCAKSKESIEHFHQQRLLQFLIGLSDSYDQARRQILLKSICPTINQAYAMIIEDESQHSVGLNAVTANTYSLAMQLTRGQPYKDKRRFLQCEYGNMKGHSMENYYKLTGYGKQPFNAVNNVTGNVDIPPPQMHYRNSGPTEVKAQYFTEEQYK</sequence>
<keyword evidence="1" id="KW-1185">Reference proteome</keyword>
<proteinExistence type="predicted"/>
<organism evidence="1 2">
    <name type="scientific">Nicotiana tabacum</name>
    <name type="common">Common tobacco</name>
    <dbReference type="NCBI Taxonomy" id="4097"/>
    <lineage>
        <taxon>Eukaryota</taxon>
        <taxon>Viridiplantae</taxon>
        <taxon>Streptophyta</taxon>
        <taxon>Embryophyta</taxon>
        <taxon>Tracheophyta</taxon>
        <taxon>Spermatophyta</taxon>
        <taxon>Magnoliopsida</taxon>
        <taxon>eudicotyledons</taxon>
        <taxon>Gunneridae</taxon>
        <taxon>Pentapetalae</taxon>
        <taxon>asterids</taxon>
        <taxon>lamiids</taxon>
        <taxon>Solanales</taxon>
        <taxon>Solanaceae</taxon>
        <taxon>Nicotianoideae</taxon>
        <taxon>Nicotianeae</taxon>
        <taxon>Nicotiana</taxon>
    </lineage>
</organism>
<dbReference type="RefSeq" id="XP_075095417.1">
    <property type="nucleotide sequence ID" value="XM_075239316.1"/>
</dbReference>
<accession>A0AC58TDY7</accession>